<dbReference type="GO" id="GO:0043068">
    <property type="term" value="P:positive regulation of programmed cell death"/>
    <property type="evidence" value="ECO:0007669"/>
    <property type="project" value="UniProtKB-ARBA"/>
</dbReference>
<sequence>MASSSTSSLTLPSSSSTHRWKYDAFLSFRGEDTRKNFTTHLHAALCQKGINTFKDNLLLRGEKISAGLLQAIEESRFSIIIFSENYASSSWCLDELTKILECVEEGGHTALPVFYNVDPSHVRKQKGCFADAFAEHEQVYREKMEKVVKWRKALTEVATISGWDSRDRDESEVIEEIVTRILNEPIDAFSSNVDALVGMDSRMEDLLSLLCIGSNDVRFVGIWGMAGIGKTTIAEAIYDRIYTKFDGCCFLKDVREDSQRHGLTYLQETLLSRVLGGINNLNRGINFIKARLHSKKVLIVLDNVVHRQELEALVGSHDWFGPGSRIIITTREKRLLIEQEMDAIYEVEKLEYDEALKLFCQYAFRYKHPTEDFMQLCHHAVDYTGSLPLALKVLGSCLYRKSIHEWKSELDKFNQFPNKEVLNVLKTSFDGLDDNEKNMFLDIAFFYKGEDKDFVIEVLDNFFPVSEIGNLVDKSLITISDNKLYMHDLLQEMGWEIVRQESIKDPGKRSRLRVHEDIHDVLTTNKGTEAVEGMVFDLSASKELNLSVDAFAKMNKLRLLRFYNCQFYGSSEYLSEKELIASTHDARRWMGYDNSPYNDSKLHLSRDFKFPSNNLRSLHWHGYPLKSLPSNFHPEKLVELNMCYSLLKQLWEGKKAFEKLKFIKLSHSQHLTKTPDFSAAPKLRRIILNGCTSLVKLHPSIGALKELIFLNLEGCSKLEKFPEVVQGNLEDLSGISLEGTAIRELPSSIGSLNRLVLLNLRNCEKLASLPQSICELISLQTLTLSGCSKLKKLPDDLGRLQCLVELNVDGTGIKEVTSSINLLTNLEALSLAGCKGGGSKSRNLISFRSSPAAPLQLPFLSGLYSLKSLNLSDCNLLEGALPSDLSSLSSLENLYLDKNSFITLPASLSRLSRLRSLTLEHCKSLRSLPELPSSIEYLNAHSCTSLETLSCSSSTYTSKLGDLRFNFTNCFRLGENQGSDIVETILEGTQLASSMAKLLEPDERGLLQHGYQALVPGSRIPKWFTHQSVGSKVIVELPPHWYNTKWMGLAACVVFNFKGAVDGYRGTFPLACFLNGRYATLSDHNSLWTSSIIESDHTWFAYISRAELEARYPPWTGELSDYMLASFLFLVPEGAVTSHGEVKKCGVRLVYEEDGKYDGCSFPFSTMWPGRWRWRRLLMDESDPSAPLKLDFCFRLHVLSLVDPCYSSALPSVLVSEARIKHLAPMTPRCCYPCLRNQSFARPSHALPESSMHHYIYISWITTVVSRAIPKSFLVVVINHIIVPMACHLLACHGIAPMAYRSASMHKVECPHASTKEEEACTTPYAIVAIGCTSHMSWSHLFMLATHLSVMAFPKAMPRCPLERMAKPCLGAHFESLVPPSLKEHLKPF</sequence>
<dbReference type="EC" id="3.2.2.6" evidence="3"/>
<dbReference type="Gene3D" id="3.80.10.10">
    <property type="entry name" value="Ribonuclease Inhibitor"/>
    <property type="match status" value="2"/>
</dbReference>
<dbReference type="GO" id="GO:0005634">
    <property type="term" value="C:nucleus"/>
    <property type="evidence" value="ECO:0007669"/>
    <property type="project" value="UniProtKB-SubCell"/>
</dbReference>
<feature type="domain" description="TIR" evidence="13">
    <location>
        <begin position="20"/>
        <end position="185"/>
    </location>
</feature>
<keyword evidence="6" id="KW-0677">Repeat</keyword>
<keyword evidence="7" id="KW-0378">Hydrolase</keyword>
<dbReference type="Pfam" id="PF01582">
    <property type="entry name" value="TIR"/>
    <property type="match status" value="1"/>
</dbReference>
<dbReference type="EMBL" id="QGNW01000112">
    <property type="protein sequence ID" value="RVW95725.1"/>
    <property type="molecule type" value="Genomic_DNA"/>
</dbReference>
<dbReference type="Pfam" id="PF23286">
    <property type="entry name" value="LRR_13"/>
    <property type="match status" value="1"/>
</dbReference>
<dbReference type="InterPro" id="IPR055414">
    <property type="entry name" value="LRR_R13L4/SHOC2-like"/>
</dbReference>
<evidence type="ECO:0000256" key="10">
    <source>
        <dbReference type="ARBA" id="ARBA00023242"/>
    </source>
</evidence>
<evidence type="ECO:0000256" key="2">
    <source>
        <dbReference type="ARBA" id="ARBA00004496"/>
    </source>
</evidence>
<dbReference type="GO" id="GO:0043531">
    <property type="term" value="F:ADP binding"/>
    <property type="evidence" value="ECO:0007669"/>
    <property type="project" value="InterPro"/>
</dbReference>
<evidence type="ECO:0000256" key="8">
    <source>
        <dbReference type="ARBA" id="ARBA00022821"/>
    </source>
</evidence>
<dbReference type="InterPro" id="IPR045344">
    <property type="entry name" value="C-JID"/>
</dbReference>
<gene>
    <name evidence="14" type="primary">N_195</name>
    <name evidence="14" type="ORF">CK203_031596</name>
</gene>
<dbReference type="InterPro" id="IPR058192">
    <property type="entry name" value="WHD_ROQ1-like"/>
</dbReference>
<evidence type="ECO:0000313" key="15">
    <source>
        <dbReference type="Proteomes" id="UP000288805"/>
    </source>
</evidence>
<evidence type="ECO:0000256" key="3">
    <source>
        <dbReference type="ARBA" id="ARBA00011982"/>
    </source>
</evidence>
<dbReference type="InterPro" id="IPR032675">
    <property type="entry name" value="LRR_dom_sf"/>
</dbReference>
<organism evidence="14 15">
    <name type="scientific">Vitis vinifera</name>
    <name type="common">Grape</name>
    <dbReference type="NCBI Taxonomy" id="29760"/>
    <lineage>
        <taxon>Eukaryota</taxon>
        <taxon>Viridiplantae</taxon>
        <taxon>Streptophyta</taxon>
        <taxon>Embryophyta</taxon>
        <taxon>Tracheophyta</taxon>
        <taxon>Spermatophyta</taxon>
        <taxon>Magnoliopsida</taxon>
        <taxon>eudicotyledons</taxon>
        <taxon>Gunneridae</taxon>
        <taxon>Pentapetalae</taxon>
        <taxon>rosids</taxon>
        <taxon>Vitales</taxon>
        <taxon>Vitaceae</taxon>
        <taxon>Viteae</taxon>
        <taxon>Vitis</taxon>
    </lineage>
</organism>
<evidence type="ECO:0000256" key="12">
    <source>
        <dbReference type="ARBA" id="ARBA00061488"/>
    </source>
</evidence>
<dbReference type="InterPro" id="IPR035897">
    <property type="entry name" value="Toll_tir_struct_dom_sf"/>
</dbReference>
<evidence type="ECO:0000256" key="4">
    <source>
        <dbReference type="ARBA" id="ARBA00022490"/>
    </source>
</evidence>
<evidence type="ECO:0000256" key="7">
    <source>
        <dbReference type="ARBA" id="ARBA00022801"/>
    </source>
</evidence>
<keyword evidence="4" id="KW-0963">Cytoplasm</keyword>
<dbReference type="Pfam" id="PF07725">
    <property type="entry name" value="LRR_3"/>
    <property type="match status" value="1"/>
</dbReference>
<dbReference type="SUPFAM" id="SSF52200">
    <property type="entry name" value="Toll/Interleukin receptor TIR domain"/>
    <property type="match status" value="1"/>
</dbReference>
<dbReference type="Gene3D" id="3.40.50.300">
    <property type="entry name" value="P-loop containing nucleotide triphosphate hydrolases"/>
    <property type="match status" value="1"/>
</dbReference>
<comment type="subcellular location">
    <subcellularLocation>
        <location evidence="2">Cytoplasm</location>
    </subcellularLocation>
    <subcellularLocation>
        <location evidence="1">Nucleus</location>
    </subcellularLocation>
</comment>
<dbReference type="InterPro" id="IPR042197">
    <property type="entry name" value="Apaf_helical"/>
</dbReference>
<keyword evidence="5" id="KW-0433">Leucine-rich repeat</keyword>
<dbReference type="InterPro" id="IPR011713">
    <property type="entry name" value="Leu-rich_rpt_3"/>
</dbReference>
<comment type="catalytic activity">
    <reaction evidence="11">
        <text>NAD(+) + H2O = ADP-D-ribose + nicotinamide + H(+)</text>
        <dbReference type="Rhea" id="RHEA:16301"/>
        <dbReference type="ChEBI" id="CHEBI:15377"/>
        <dbReference type="ChEBI" id="CHEBI:15378"/>
        <dbReference type="ChEBI" id="CHEBI:17154"/>
        <dbReference type="ChEBI" id="CHEBI:57540"/>
        <dbReference type="ChEBI" id="CHEBI:57967"/>
        <dbReference type="EC" id="3.2.2.6"/>
    </reaction>
    <physiologicalReaction direction="left-to-right" evidence="11">
        <dbReference type="Rhea" id="RHEA:16302"/>
    </physiologicalReaction>
</comment>
<protein>
    <recommendedName>
        <fullName evidence="3">ADP-ribosyl cyclase/cyclic ADP-ribose hydrolase</fullName>
        <ecNumber evidence="3">3.2.2.6</ecNumber>
    </recommendedName>
</protein>
<name>A0A438IG52_VITVI</name>
<keyword evidence="8" id="KW-0611">Plant defense</keyword>
<dbReference type="Proteomes" id="UP000288805">
    <property type="component" value="Unassembled WGS sequence"/>
</dbReference>
<proteinExistence type="inferred from homology"/>
<dbReference type="GO" id="GO:0007165">
    <property type="term" value="P:signal transduction"/>
    <property type="evidence" value="ECO:0007669"/>
    <property type="project" value="InterPro"/>
</dbReference>
<accession>A0A438IG52</accession>
<evidence type="ECO:0000313" key="14">
    <source>
        <dbReference type="EMBL" id="RVW95725.1"/>
    </source>
</evidence>
<evidence type="ECO:0000256" key="1">
    <source>
        <dbReference type="ARBA" id="ARBA00004123"/>
    </source>
</evidence>
<dbReference type="Gene3D" id="3.40.50.10140">
    <property type="entry name" value="Toll/interleukin-1 receptor homology (TIR) domain"/>
    <property type="match status" value="1"/>
</dbReference>
<keyword evidence="9" id="KW-0520">NAD</keyword>
<evidence type="ECO:0000256" key="5">
    <source>
        <dbReference type="ARBA" id="ARBA00022614"/>
    </source>
</evidence>
<dbReference type="SMART" id="SM00255">
    <property type="entry name" value="TIR"/>
    <property type="match status" value="1"/>
</dbReference>
<dbReference type="GO" id="GO:0061809">
    <property type="term" value="F:NAD+ nucleosidase activity, cyclic ADP-ribose generating"/>
    <property type="evidence" value="ECO:0007669"/>
    <property type="project" value="UniProtKB-EC"/>
</dbReference>
<dbReference type="FunFam" id="3.40.50.10140:FF:000007">
    <property type="entry name" value="Disease resistance protein (TIR-NBS-LRR class)"/>
    <property type="match status" value="1"/>
</dbReference>
<dbReference type="Pfam" id="PF23598">
    <property type="entry name" value="LRR_14"/>
    <property type="match status" value="1"/>
</dbReference>
<dbReference type="PANTHER" id="PTHR11017">
    <property type="entry name" value="LEUCINE-RICH REPEAT-CONTAINING PROTEIN"/>
    <property type="match status" value="1"/>
</dbReference>
<evidence type="ECO:0000256" key="11">
    <source>
        <dbReference type="ARBA" id="ARBA00047304"/>
    </source>
</evidence>
<dbReference type="Pfam" id="PF20160">
    <property type="entry name" value="C-JID"/>
    <property type="match status" value="1"/>
</dbReference>
<dbReference type="PANTHER" id="PTHR11017:SF570">
    <property type="entry name" value="DISEASE RESISTANCE PROTEIN (TIR-NBS CLASS)-RELATED"/>
    <property type="match status" value="1"/>
</dbReference>
<dbReference type="SUPFAM" id="SSF52540">
    <property type="entry name" value="P-loop containing nucleoside triphosphate hydrolases"/>
    <property type="match status" value="1"/>
</dbReference>
<dbReference type="PRINTS" id="PR00364">
    <property type="entry name" value="DISEASERSIST"/>
</dbReference>
<dbReference type="Pfam" id="PF00931">
    <property type="entry name" value="NB-ARC"/>
    <property type="match status" value="1"/>
</dbReference>
<keyword evidence="10" id="KW-0539">Nucleus</keyword>
<dbReference type="PROSITE" id="PS50104">
    <property type="entry name" value="TIR"/>
    <property type="match status" value="1"/>
</dbReference>
<dbReference type="InterPro" id="IPR002182">
    <property type="entry name" value="NB-ARC"/>
</dbReference>
<dbReference type="GO" id="GO:0050832">
    <property type="term" value="P:defense response to fungus"/>
    <property type="evidence" value="ECO:0007669"/>
    <property type="project" value="UniProtKB-ARBA"/>
</dbReference>
<dbReference type="InterPro" id="IPR058546">
    <property type="entry name" value="RPS4B/Roq1-like_LRR"/>
</dbReference>
<evidence type="ECO:0000256" key="9">
    <source>
        <dbReference type="ARBA" id="ARBA00023027"/>
    </source>
</evidence>
<dbReference type="OrthoDB" id="1936883at2759"/>
<comment type="caution">
    <text evidence="14">The sequence shown here is derived from an EMBL/GenBank/DDBJ whole genome shotgun (WGS) entry which is preliminary data.</text>
</comment>
<reference evidence="14 15" key="1">
    <citation type="journal article" date="2018" name="PLoS Genet.">
        <title>Population sequencing reveals clonal diversity and ancestral inbreeding in the grapevine cultivar Chardonnay.</title>
        <authorList>
            <person name="Roach M.J."/>
            <person name="Johnson D.L."/>
            <person name="Bohlmann J."/>
            <person name="van Vuuren H.J."/>
            <person name="Jones S.J."/>
            <person name="Pretorius I.S."/>
            <person name="Schmidt S.A."/>
            <person name="Borneman A.R."/>
        </authorList>
    </citation>
    <scope>NUCLEOTIDE SEQUENCE [LARGE SCALE GENOMIC DNA]</scope>
    <source>
        <strain evidence="15">cv. Chardonnay</strain>
        <tissue evidence="14">Leaf</tissue>
    </source>
</reference>
<evidence type="ECO:0000256" key="6">
    <source>
        <dbReference type="ARBA" id="ARBA00022737"/>
    </source>
</evidence>
<dbReference type="InterPro" id="IPR044974">
    <property type="entry name" value="Disease_R_plants"/>
</dbReference>
<dbReference type="InterPro" id="IPR027417">
    <property type="entry name" value="P-loop_NTPase"/>
</dbReference>
<dbReference type="Gene3D" id="1.10.8.430">
    <property type="entry name" value="Helical domain of apoptotic protease-activating factors"/>
    <property type="match status" value="1"/>
</dbReference>
<evidence type="ECO:0000259" key="13">
    <source>
        <dbReference type="PROSITE" id="PS50104"/>
    </source>
</evidence>
<dbReference type="Pfam" id="PF23282">
    <property type="entry name" value="WHD_ROQ1"/>
    <property type="match status" value="1"/>
</dbReference>
<comment type="similarity">
    <text evidence="12">Belongs to the disease resistance TIR-NB-LRR family.</text>
</comment>
<dbReference type="InterPro" id="IPR000157">
    <property type="entry name" value="TIR_dom"/>
</dbReference>
<dbReference type="SUPFAM" id="SSF52058">
    <property type="entry name" value="L domain-like"/>
    <property type="match status" value="1"/>
</dbReference>
<dbReference type="GO" id="GO:0005737">
    <property type="term" value="C:cytoplasm"/>
    <property type="evidence" value="ECO:0007669"/>
    <property type="project" value="UniProtKB-SubCell"/>
</dbReference>